<protein>
    <submittedName>
        <fullName evidence="1">Uncharacterized protein</fullName>
    </submittedName>
</protein>
<reference evidence="1 2" key="1">
    <citation type="journal article" date="2022" name="DNA Res.">
        <title>Chromosomal-level genome assembly of the orchid tree Bauhinia variegata (Leguminosae; Cercidoideae) supports the allotetraploid origin hypothesis of Bauhinia.</title>
        <authorList>
            <person name="Zhong Y."/>
            <person name="Chen Y."/>
            <person name="Zheng D."/>
            <person name="Pang J."/>
            <person name="Liu Y."/>
            <person name="Luo S."/>
            <person name="Meng S."/>
            <person name="Qian L."/>
            <person name="Wei D."/>
            <person name="Dai S."/>
            <person name="Zhou R."/>
        </authorList>
    </citation>
    <scope>NUCLEOTIDE SEQUENCE [LARGE SCALE GENOMIC DNA]</scope>
    <source>
        <strain evidence="1">BV-YZ2020</strain>
    </source>
</reference>
<accession>A0ACB9MKV1</accession>
<gene>
    <name evidence="1" type="ORF">L6164_023620</name>
</gene>
<name>A0ACB9MKV1_BAUVA</name>
<dbReference type="Proteomes" id="UP000828941">
    <property type="component" value="Chromosome 9"/>
</dbReference>
<proteinExistence type="predicted"/>
<sequence>MKLQEKVTFLFHLLIKFGEIGCAMHLPHFKGVCFSDFDMTEKCIEVFMDYIFVFGHSFDACLHNLECVLETCQETNLVLNWKKCHFMVKEGMVLEHKISPRGIEVDKAKVEIIEKLPPPNYVKGVISFLRHARFCRHFNKDFFEIVKPLCNFLVKDAAFVIDEEFLHAFEARSVPSVEATPKAWKNFYNLGSAFFQHLPQKLKNIASRSS</sequence>
<evidence type="ECO:0000313" key="2">
    <source>
        <dbReference type="Proteomes" id="UP000828941"/>
    </source>
</evidence>
<evidence type="ECO:0000313" key="1">
    <source>
        <dbReference type="EMBL" id="KAI4324054.1"/>
    </source>
</evidence>
<organism evidence="1 2">
    <name type="scientific">Bauhinia variegata</name>
    <name type="common">Purple orchid tree</name>
    <name type="synonym">Phanera variegata</name>
    <dbReference type="NCBI Taxonomy" id="167791"/>
    <lineage>
        <taxon>Eukaryota</taxon>
        <taxon>Viridiplantae</taxon>
        <taxon>Streptophyta</taxon>
        <taxon>Embryophyta</taxon>
        <taxon>Tracheophyta</taxon>
        <taxon>Spermatophyta</taxon>
        <taxon>Magnoliopsida</taxon>
        <taxon>eudicotyledons</taxon>
        <taxon>Gunneridae</taxon>
        <taxon>Pentapetalae</taxon>
        <taxon>rosids</taxon>
        <taxon>fabids</taxon>
        <taxon>Fabales</taxon>
        <taxon>Fabaceae</taxon>
        <taxon>Cercidoideae</taxon>
        <taxon>Cercideae</taxon>
        <taxon>Bauhiniinae</taxon>
        <taxon>Bauhinia</taxon>
    </lineage>
</organism>
<keyword evidence="2" id="KW-1185">Reference proteome</keyword>
<comment type="caution">
    <text evidence="1">The sequence shown here is derived from an EMBL/GenBank/DDBJ whole genome shotgun (WGS) entry which is preliminary data.</text>
</comment>
<dbReference type="EMBL" id="CM039434">
    <property type="protein sequence ID" value="KAI4324054.1"/>
    <property type="molecule type" value="Genomic_DNA"/>
</dbReference>